<name>A0A291GIX8_9MICO</name>
<evidence type="ECO:0000313" key="3">
    <source>
        <dbReference type="Proteomes" id="UP000218165"/>
    </source>
</evidence>
<dbReference type="InterPro" id="IPR050410">
    <property type="entry name" value="CCR4/nocturin_mRNA_transcr"/>
</dbReference>
<keyword evidence="3" id="KW-1185">Reference proteome</keyword>
<dbReference type="InterPro" id="IPR036691">
    <property type="entry name" value="Endo/exonu/phosph_ase_sf"/>
</dbReference>
<dbReference type="RefSeq" id="WP_096801623.1">
    <property type="nucleotide sequence ID" value="NZ_CP023563.1"/>
</dbReference>
<proteinExistence type="predicted"/>
<dbReference type="AlphaFoldDB" id="A0A291GIX8"/>
<dbReference type="GO" id="GO:0000175">
    <property type="term" value="F:3'-5'-RNA exonuclease activity"/>
    <property type="evidence" value="ECO:0007669"/>
    <property type="project" value="TreeGrafter"/>
</dbReference>
<sequence>MSRPSPTLIGPTTPEQVHVMSINIRCDRSGDEGTRPGDADHWPERRPALIGLLTREQPAVLGVQEALYGQLSAIEEALPGHRRVGCGREGGSHGEHAAIFYDAERFEALSWDQFWLSDTPEMIGSTTWGHTVPRIVVRVQLRDLATRRELTVLNTHFDHESESARRRSARALTDLLAGGSLPAIVTGDFNAAAHGSGAYTTLVTDGPIVDTWDTAEARLTPAWGTFPDYGAPVEDGERIDWILTSEDITTVRAAINVSSGGEGRFPSDHAAVQALLALP</sequence>
<feature type="domain" description="Endonuclease/exonuclease/phosphatase" evidence="1">
    <location>
        <begin position="20"/>
        <end position="269"/>
    </location>
</feature>
<dbReference type="Pfam" id="PF03372">
    <property type="entry name" value="Exo_endo_phos"/>
    <property type="match status" value="1"/>
</dbReference>
<accession>A0A291GIX8</accession>
<dbReference type="InterPro" id="IPR005135">
    <property type="entry name" value="Endo/exonuclease/phosphatase"/>
</dbReference>
<dbReference type="PANTHER" id="PTHR12121:SF36">
    <property type="entry name" value="ENDONUCLEASE_EXONUCLEASE_PHOSPHATASE DOMAIN-CONTAINING PROTEIN"/>
    <property type="match status" value="1"/>
</dbReference>
<dbReference type="Gene3D" id="3.60.10.10">
    <property type="entry name" value="Endonuclease/exonuclease/phosphatase"/>
    <property type="match status" value="1"/>
</dbReference>
<dbReference type="EMBL" id="CP023563">
    <property type="protein sequence ID" value="ATG50483.1"/>
    <property type="molecule type" value="Genomic_DNA"/>
</dbReference>
<dbReference type="Proteomes" id="UP000218165">
    <property type="component" value="Chromosome"/>
</dbReference>
<reference evidence="3" key="1">
    <citation type="submission" date="2017-09" db="EMBL/GenBank/DDBJ databases">
        <title>Brachybacterium sp. VM2412.</title>
        <authorList>
            <person name="Tak E.J."/>
            <person name="Bae J.-W."/>
        </authorList>
    </citation>
    <scope>NUCLEOTIDE SEQUENCE [LARGE SCALE GENOMIC DNA]</scope>
    <source>
        <strain evidence="3">VM2412</strain>
    </source>
</reference>
<organism evidence="2 3">
    <name type="scientific">Brachybacterium vulturis</name>
    <dbReference type="NCBI Taxonomy" id="2017484"/>
    <lineage>
        <taxon>Bacteria</taxon>
        <taxon>Bacillati</taxon>
        <taxon>Actinomycetota</taxon>
        <taxon>Actinomycetes</taxon>
        <taxon>Micrococcales</taxon>
        <taxon>Dermabacteraceae</taxon>
        <taxon>Brachybacterium</taxon>
    </lineage>
</organism>
<evidence type="ECO:0000313" key="2">
    <source>
        <dbReference type="EMBL" id="ATG50483.1"/>
    </source>
</evidence>
<dbReference type="CDD" id="cd09083">
    <property type="entry name" value="EEP-1"/>
    <property type="match status" value="1"/>
</dbReference>
<dbReference type="SUPFAM" id="SSF56219">
    <property type="entry name" value="DNase I-like"/>
    <property type="match status" value="1"/>
</dbReference>
<dbReference type="OrthoDB" id="9793162at2"/>
<protein>
    <recommendedName>
        <fullName evidence="1">Endonuclease/exonuclease/phosphatase domain-containing protein</fullName>
    </recommendedName>
</protein>
<dbReference type="KEGG" id="brz:CFK38_02305"/>
<gene>
    <name evidence="2" type="ORF">CFK38_02305</name>
</gene>
<evidence type="ECO:0000259" key="1">
    <source>
        <dbReference type="Pfam" id="PF03372"/>
    </source>
</evidence>
<dbReference type="PANTHER" id="PTHR12121">
    <property type="entry name" value="CARBON CATABOLITE REPRESSOR PROTEIN 4"/>
    <property type="match status" value="1"/>
</dbReference>